<name>A0A2W5KSE7_ANCNO</name>
<dbReference type="InterPro" id="IPR029025">
    <property type="entry name" value="T3SS_substrate_exporter_C"/>
</dbReference>
<keyword evidence="14" id="KW-0966">Cell projection</keyword>
<protein>
    <recommendedName>
        <fullName evidence="3 13">Flagellar biosynthetic protein FlhB</fullName>
    </recommendedName>
</protein>
<evidence type="ECO:0000256" key="13">
    <source>
        <dbReference type="RuleBase" id="RU364091"/>
    </source>
</evidence>
<feature type="transmembrane region" description="Helical" evidence="13">
    <location>
        <begin position="35"/>
        <end position="57"/>
    </location>
</feature>
<dbReference type="GO" id="GO:0009306">
    <property type="term" value="P:protein secretion"/>
    <property type="evidence" value="ECO:0007669"/>
    <property type="project" value="InterPro"/>
</dbReference>
<evidence type="ECO:0000256" key="9">
    <source>
        <dbReference type="ARBA" id="ARBA00022989"/>
    </source>
</evidence>
<evidence type="ECO:0000313" key="14">
    <source>
        <dbReference type="EMBL" id="PZQ19039.1"/>
    </source>
</evidence>
<accession>A0A2W5KSE7</accession>
<feature type="transmembrane region" description="Helical" evidence="13">
    <location>
        <begin position="78"/>
        <end position="106"/>
    </location>
</feature>
<dbReference type="InterPro" id="IPR006136">
    <property type="entry name" value="FlhB"/>
</dbReference>
<keyword evidence="4 13" id="KW-0813">Transport</keyword>
<organism evidence="14 15">
    <name type="scientific">Ancylobacter novellus</name>
    <name type="common">Thiobacillus novellus</name>
    <dbReference type="NCBI Taxonomy" id="921"/>
    <lineage>
        <taxon>Bacteria</taxon>
        <taxon>Pseudomonadati</taxon>
        <taxon>Pseudomonadota</taxon>
        <taxon>Alphaproteobacteria</taxon>
        <taxon>Hyphomicrobiales</taxon>
        <taxon>Xanthobacteraceae</taxon>
        <taxon>Ancylobacter</taxon>
    </lineage>
</organism>
<dbReference type="SUPFAM" id="SSF160544">
    <property type="entry name" value="EscU C-terminal domain-like"/>
    <property type="match status" value="1"/>
</dbReference>
<evidence type="ECO:0000256" key="8">
    <source>
        <dbReference type="ARBA" id="ARBA00022927"/>
    </source>
</evidence>
<keyword evidence="5 13" id="KW-1003">Cell membrane</keyword>
<dbReference type="GO" id="GO:0005886">
    <property type="term" value="C:plasma membrane"/>
    <property type="evidence" value="ECO:0007669"/>
    <property type="project" value="UniProtKB-SubCell"/>
</dbReference>
<evidence type="ECO:0000256" key="11">
    <source>
        <dbReference type="ARBA" id="ARBA00023225"/>
    </source>
</evidence>
<evidence type="ECO:0000256" key="2">
    <source>
        <dbReference type="ARBA" id="ARBA00010690"/>
    </source>
</evidence>
<dbReference type="AlphaFoldDB" id="A0A2W5KSE7"/>
<comment type="similarity">
    <text evidence="2 13">Belongs to the type III secretion exporter family.</text>
</comment>
<gene>
    <name evidence="13 14" type="primary">flhB</name>
    <name evidence="14" type="ORF">DI565_01185</name>
</gene>
<dbReference type="Pfam" id="PF01312">
    <property type="entry name" value="Bac_export_2"/>
    <property type="match status" value="1"/>
</dbReference>
<keyword evidence="6 13" id="KW-0812">Transmembrane</keyword>
<keyword evidence="10 13" id="KW-0472">Membrane</keyword>
<evidence type="ECO:0000256" key="3">
    <source>
        <dbReference type="ARBA" id="ARBA00021622"/>
    </source>
</evidence>
<comment type="caution">
    <text evidence="13">Lacks conserved residue(s) required for the propagation of feature annotation.</text>
</comment>
<feature type="transmembrane region" description="Helical" evidence="13">
    <location>
        <begin position="189"/>
        <end position="211"/>
    </location>
</feature>
<comment type="subcellular location">
    <subcellularLocation>
        <location evidence="1">Cell membrane</location>
        <topology evidence="1">Multi-pass membrane protein</topology>
    </subcellularLocation>
</comment>
<dbReference type="PANTHER" id="PTHR30531:SF12">
    <property type="entry name" value="FLAGELLAR BIOSYNTHETIC PROTEIN FLHB"/>
    <property type="match status" value="1"/>
</dbReference>
<evidence type="ECO:0000256" key="7">
    <source>
        <dbReference type="ARBA" id="ARBA00022795"/>
    </source>
</evidence>
<dbReference type="Proteomes" id="UP000249577">
    <property type="component" value="Unassembled WGS sequence"/>
</dbReference>
<evidence type="ECO:0000256" key="4">
    <source>
        <dbReference type="ARBA" id="ARBA00022448"/>
    </source>
</evidence>
<keyword evidence="14" id="KW-0969">Cilium</keyword>
<comment type="caution">
    <text evidence="14">The sequence shown here is derived from an EMBL/GenBank/DDBJ whole genome shotgun (WGS) entry which is preliminary data.</text>
</comment>
<dbReference type="Gene3D" id="6.10.250.2080">
    <property type="match status" value="1"/>
</dbReference>
<evidence type="ECO:0000256" key="10">
    <source>
        <dbReference type="ARBA" id="ARBA00023136"/>
    </source>
</evidence>
<dbReference type="GO" id="GO:0044780">
    <property type="term" value="P:bacterial-type flagellum assembly"/>
    <property type="evidence" value="ECO:0007669"/>
    <property type="project" value="InterPro"/>
</dbReference>
<comment type="function">
    <text evidence="12 13">Required for formation of the rod structure in the basal body of the flagellar apparatus. Together with FliI and FliH, may constitute the export apparatus of flagellin.</text>
</comment>
<evidence type="ECO:0000256" key="6">
    <source>
        <dbReference type="ARBA" id="ARBA00022692"/>
    </source>
</evidence>
<sequence length="353" mass="37970">MAESEGGEKTEEPTRKRLDDALKRGDVAKSQELNVWFGLAAATLVISIFGDGAAASLGQALTRFLAAPETIAVDGLSLRAMAGGLGLAIGAALALPMLFLTLAAVAGNLVQHPPLMTGEPLTPKLSKISPLSGFKRIFSVEGLVNFGKGLLKIGIVGAVIWNVAWPERTRLTTLAEADVGTLLPLLKTLSLRVLVASVAVFAVIAIADYLFQRHRWRERQKMTLQEVKDEHKQQEGDPHVKARIRAIRQSRSKKRMMAAVPGATVVIANPTHYAVALKYEPGMNAPTCVAKGVDAIALRIRKIAEEAGVTVIENPPLARSLHAALEVDREIPPDHYKAVAEVIGFVMRRKGRG</sequence>
<dbReference type="Gene3D" id="3.40.1690.10">
    <property type="entry name" value="secretion proteins EscU"/>
    <property type="match status" value="1"/>
</dbReference>
<keyword evidence="8 13" id="KW-0653">Protein transport</keyword>
<evidence type="ECO:0000256" key="12">
    <source>
        <dbReference type="ARBA" id="ARBA00025078"/>
    </source>
</evidence>
<reference evidence="14 15" key="1">
    <citation type="submission" date="2017-08" db="EMBL/GenBank/DDBJ databases">
        <title>Infants hospitalized years apart are colonized by the same room-sourced microbial strains.</title>
        <authorList>
            <person name="Brooks B."/>
            <person name="Olm M.R."/>
            <person name="Firek B.A."/>
            <person name="Baker R."/>
            <person name="Thomas B.C."/>
            <person name="Morowitz M.J."/>
            <person name="Banfield J.F."/>
        </authorList>
    </citation>
    <scope>NUCLEOTIDE SEQUENCE [LARGE SCALE GENOMIC DNA]</scope>
    <source>
        <strain evidence="14">S2_005_003_R2_43</strain>
    </source>
</reference>
<evidence type="ECO:0000256" key="1">
    <source>
        <dbReference type="ARBA" id="ARBA00004651"/>
    </source>
</evidence>
<evidence type="ECO:0000256" key="5">
    <source>
        <dbReference type="ARBA" id="ARBA00022475"/>
    </source>
</evidence>
<keyword evidence="7 13" id="KW-1005">Bacterial flagellum biogenesis</keyword>
<dbReference type="PRINTS" id="PR00950">
    <property type="entry name" value="TYPE3IMSPROT"/>
</dbReference>
<keyword evidence="9 13" id="KW-1133">Transmembrane helix</keyword>
<keyword evidence="11 13" id="KW-1006">Bacterial flagellum protein export</keyword>
<dbReference type="InterPro" id="IPR006135">
    <property type="entry name" value="T3SS_substrate_exporter"/>
</dbReference>
<evidence type="ECO:0000313" key="15">
    <source>
        <dbReference type="Proteomes" id="UP000249577"/>
    </source>
</evidence>
<proteinExistence type="inferred from homology"/>
<dbReference type="NCBIfam" id="TIGR00328">
    <property type="entry name" value="flhB"/>
    <property type="match status" value="1"/>
</dbReference>
<dbReference type="EMBL" id="QFPN01000001">
    <property type="protein sequence ID" value="PZQ19039.1"/>
    <property type="molecule type" value="Genomic_DNA"/>
</dbReference>
<keyword evidence="14" id="KW-0282">Flagellum</keyword>
<dbReference type="PANTHER" id="PTHR30531">
    <property type="entry name" value="FLAGELLAR BIOSYNTHETIC PROTEIN FLHB"/>
    <property type="match status" value="1"/>
</dbReference>